<dbReference type="PROSITE" id="PS50011">
    <property type="entry name" value="PROTEIN_KINASE_DOM"/>
    <property type="match status" value="1"/>
</dbReference>
<dbReference type="SMART" id="SM00248">
    <property type="entry name" value="ANK"/>
    <property type="match status" value="3"/>
</dbReference>
<evidence type="ECO:0000256" key="4">
    <source>
        <dbReference type="ARBA" id="ARBA00022679"/>
    </source>
</evidence>
<dbReference type="AlphaFoldDB" id="A0DYT2"/>
<evidence type="ECO:0000256" key="2">
    <source>
        <dbReference type="ARBA" id="ARBA00022527"/>
    </source>
</evidence>
<dbReference type="GO" id="GO:0004674">
    <property type="term" value="F:protein serine/threonine kinase activity"/>
    <property type="evidence" value="ECO:0000318"/>
    <property type="project" value="GO_Central"/>
</dbReference>
<dbReference type="FunFam" id="1.10.510.10:FF:000210">
    <property type="entry name" value="Non-specific serine/threonine protein kinase"/>
    <property type="match status" value="1"/>
</dbReference>
<dbReference type="KEGG" id="ptm:GSPATT00003167001"/>
<dbReference type="Gene3D" id="1.25.40.20">
    <property type="entry name" value="Ankyrin repeat-containing domain"/>
    <property type="match status" value="1"/>
</dbReference>
<proteinExistence type="inferred from homology"/>
<evidence type="ECO:0000256" key="9">
    <source>
        <dbReference type="PROSITE-ProRule" id="PRU10141"/>
    </source>
</evidence>
<feature type="repeat" description="ANK" evidence="8">
    <location>
        <begin position="235"/>
        <end position="258"/>
    </location>
</feature>
<keyword evidence="2" id="KW-0723">Serine/threonine-protein kinase</keyword>
<keyword evidence="4" id="KW-0808">Transferase</keyword>
<dbReference type="eggNOG" id="KOG0598">
    <property type="taxonomic scope" value="Eukaryota"/>
</dbReference>
<dbReference type="GO" id="GO:0005737">
    <property type="term" value="C:cytoplasm"/>
    <property type="evidence" value="ECO:0000318"/>
    <property type="project" value="GO_Central"/>
</dbReference>
<dbReference type="PROSITE" id="PS50297">
    <property type="entry name" value="ANK_REP_REGION"/>
    <property type="match status" value="2"/>
</dbReference>
<dbReference type="Pfam" id="PF00023">
    <property type="entry name" value="Ank"/>
    <property type="match status" value="1"/>
</dbReference>
<dbReference type="InterPro" id="IPR045270">
    <property type="entry name" value="STKc_AGC"/>
</dbReference>
<evidence type="ECO:0000256" key="3">
    <source>
        <dbReference type="ARBA" id="ARBA00022553"/>
    </source>
</evidence>
<dbReference type="GO" id="GO:0005524">
    <property type="term" value="F:ATP binding"/>
    <property type="evidence" value="ECO:0007669"/>
    <property type="project" value="UniProtKB-UniRule"/>
</dbReference>
<dbReference type="HOGENOM" id="CLU_012424_1_0_1"/>
<reference evidence="11 12" key="1">
    <citation type="journal article" date="2006" name="Nature">
        <title>Global trends of whole-genome duplications revealed by the ciliate Paramecium tetraurelia.</title>
        <authorList>
            <consortium name="Genoscope"/>
            <person name="Aury J.-M."/>
            <person name="Jaillon O."/>
            <person name="Duret L."/>
            <person name="Noel B."/>
            <person name="Jubin C."/>
            <person name="Porcel B.M."/>
            <person name="Segurens B."/>
            <person name="Daubin V."/>
            <person name="Anthouard V."/>
            <person name="Aiach N."/>
            <person name="Arnaiz O."/>
            <person name="Billaut A."/>
            <person name="Beisson J."/>
            <person name="Blanc I."/>
            <person name="Bouhouche K."/>
            <person name="Camara F."/>
            <person name="Duharcourt S."/>
            <person name="Guigo R."/>
            <person name="Gogendeau D."/>
            <person name="Katinka M."/>
            <person name="Keller A.-M."/>
            <person name="Kissmehl R."/>
            <person name="Klotz C."/>
            <person name="Koll F."/>
            <person name="Le Moue A."/>
            <person name="Lepere C."/>
            <person name="Malinsky S."/>
            <person name="Nowacki M."/>
            <person name="Nowak J.K."/>
            <person name="Plattner H."/>
            <person name="Poulain J."/>
            <person name="Ruiz F."/>
            <person name="Serrano V."/>
            <person name="Zagulski M."/>
            <person name="Dessen P."/>
            <person name="Betermier M."/>
            <person name="Weissenbach J."/>
            <person name="Scarpelli C."/>
            <person name="Schachter V."/>
            <person name="Sperling L."/>
            <person name="Meyer E."/>
            <person name="Cohen J."/>
            <person name="Wincker P."/>
        </authorList>
    </citation>
    <scope>NUCLEOTIDE SEQUENCE [LARGE SCALE GENOMIC DNA]</scope>
    <source>
        <strain evidence="11 12">Stock d4-2</strain>
    </source>
</reference>
<dbReference type="SMART" id="SM00233">
    <property type="entry name" value="PH"/>
    <property type="match status" value="1"/>
</dbReference>
<dbReference type="InterPro" id="IPR001849">
    <property type="entry name" value="PH_domain"/>
</dbReference>
<accession>A0DYT2</accession>
<dbReference type="Pfam" id="PF12796">
    <property type="entry name" value="Ank_2"/>
    <property type="match status" value="1"/>
</dbReference>
<feature type="binding site" evidence="9">
    <location>
        <position position="557"/>
    </location>
    <ligand>
        <name>ATP</name>
        <dbReference type="ChEBI" id="CHEBI:30616"/>
    </ligand>
</feature>
<name>A0DYT2_PARTE</name>
<evidence type="ECO:0000313" key="12">
    <source>
        <dbReference type="Proteomes" id="UP000000600"/>
    </source>
</evidence>
<dbReference type="Pfam" id="PF00069">
    <property type="entry name" value="Pkinase"/>
    <property type="match status" value="1"/>
</dbReference>
<keyword evidence="6" id="KW-0418">Kinase</keyword>
<dbReference type="GO" id="GO:0005634">
    <property type="term" value="C:nucleus"/>
    <property type="evidence" value="ECO:0000318"/>
    <property type="project" value="GO_Central"/>
</dbReference>
<evidence type="ECO:0000256" key="7">
    <source>
        <dbReference type="ARBA" id="ARBA00022840"/>
    </source>
</evidence>
<dbReference type="FunFam" id="3.30.200.20:FF:000042">
    <property type="entry name" value="Aurora kinase A"/>
    <property type="match status" value="1"/>
</dbReference>
<dbReference type="Proteomes" id="UP000000600">
    <property type="component" value="Unassembled WGS sequence"/>
</dbReference>
<dbReference type="SUPFAM" id="SSF56112">
    <property type="entry name" value="Protein kinase-like (PK-like)"/>
    <property type="match status" value="1"/>
</dbReference>
<dbReference type="OMA" id="YKHINCA"/>
<keyword evidence="12" id="KW-1185">Reference proteome</keyword>
<dbReference type="RefSeq" id="XP_001455596.1">
    <property type="nucleotide sequence ID" value="XM_001455559.1"/>
</dbReference>
<dbReference type="Gene3D" id="3.30.200.20">
    <property type="entry name" value="Phosphorylase Kinase, domain 1"/>
    <property type="match status" value="1"/>
</dbReference>
<dbReference type="SUPFAM" id="SSF48403">
    <property type="entry name" value="Ankyrin repeat"/>
    <property type="match status" value="1"/>
</dbReference>
<keyword evidence="3" id="KW-0597">Phosphoprotein</keyword>
<keyword evidence="7 9" id="KW-0067">ATP-binding</keyword>
<dbReference type="Gene3D" id="1.10.510.10">
    <property type="entry name" value="Transferase(Phosphotransferase) domain 1"/>
    <property type="match status" value="1"/>
</dbReference>
<dbReference type="PROSITE" id="PS50088">
    <property type="entry name" value="ANK_REPEAT"/>
    <property type="match status" value="2"/>
</dbReference>
<dbReference type="OrthoDB" id="447103at2759"/>
<sequence length="854" mass="99981">MKIKLKYFNAWGEMQDCFIEISSKETLQVLRLQIERVTEIDVDDQQLFIVHNREMKQIYKYEYLSQIKLLNEGVLFVKNSKDQFSVRASQIYQNDSFESTNQNTASTLKKSIHNSFSQRDKNIIYNSFLALQIEQFYEHIQKNNLEEAKILLQSHIEQKEFFLNDTTFFGWSALHVSILAGSDKLFLWLLTEGANINLQTNDGWDCLSLSVCLRQKTIFCLLLAQPKLNVNQLSKHGTALHLAAQNDDTEFVQLLLNHPKIDMKYAQFSLINSILDKNNCRAIDIARNKAKQLLKYENEFQIVQSHRTSFISSMIGISLDNLMKDTFIINKPQRPPILKGKVFKVNYFKLRMYERYMIVDPDTDSIAKFKNIQDIPHNPNQIIPLENVYDIKVSKDEWFQEDDYFYLEIKYFSKHIFIALKSKDAARRWYEGLKNCVGYSRYIKQNIKSPEEQRLAQRAFGLMMAKPNSIINIEDCKVEDHVQSKQKQAIQKKKQNSDLNSVTEEASEIDIIIEKSNSYSIQDKINLSSFQVVEMIGKGSFGNVYKAKYKHINCAIKQQEKDKLIRNGYLKYIISELQILRTIRHPFIVKLYLSFQTQFYLYIVTELCPAGDLSKYMTRGQILNEYTAKFIIAQIILAIEYLHSQQIIYRDLKPENILIDQEGYIKLTDFGLCKQFDGNDFTASSFCGSPAYLPPELVTGGVSLKATDIYQIGTILYEMLTGYPPFYTQDLKSLMEKIKYDSLFIPKNISLEAQDLLKRMLKKDPEERLGYNDVSVLKKHMFFAEIDWDRLYTKQYKPPRLVFYAQHNIFRDGQQINKEDNVNQQYTSQKILDLDYQEGDEKLNFIENWDSSYV</sequence>
<dbReference type="SMART" id="SM00220">
    <property type="entry name" value="S_TKc"/>
    <property type="match status" value="1"/>
</dbReference>
<keyword evidence="8" id="KW-0040">ANK repeat</keyword>
<evidence type="ECO:0000256" key="1">
    <source>
        <dbReference type="ARBA" id="ARBA00006935"/>
    </source>
</evidence>
<evidence type="ECO:0000256" key="6">
    <source>
        <dbReference type="ARBA" id="ARBA00022777"/>
    </source>
</evidence>
<feature type="domain" description="Protein kinase" evidence="10">
    <location>
        <begin position="530"/>
        <end position="783"/>
    </location>
</feature>
<gene>
    <name evidence="11" type="ORF">GSPATT00003167001</name>
</gene>
<evidence type="ECO:0000256" key="5">
    <source>
        <dbReference type="ARBA" id="ARBA00022741"/>
    </source>
</evidence>
<dbReference type="InterPro" id="IPR017441">
    <property type="entry name" value="Protein_kinase_ATP_BS"/>
</dbReference>
<dbReference type="CDD" id="cd05123">
    <property type="entry name" value="STKc_AGC"/>
    <property type="match status" value="1"/>
</dbReference>
<dbReference type="InterPro" id="IPR002110">
    <property type="entry name" value="Ankyrin_rpt"/>
</dbReference>
<keyword evidence="5 9" id="KW-0547">Nucleotide-binding</keyword>
<dbReference type="STRING" id="5888.A0DYT2"/>
<dbReference type="PROSITE" id="PS00107">
    <property type="entry name" value="PROTEIN_KINASE_ATP"/>
    <property type="match status" value="1"/>
</dbReference>
<dbReference type="EMBL" id="CT868649">
    <property type="protein sequence ID" value="CAK88199.1"/>
    <property type="molecule type" value="Genomic_DNA"/>
</dbReference>
<comment type="similarity">
    <text evidence="1">Belongs to the protein kinase superfamily. AGC Ser/Thr protein kinase family. RAC subfamily.</text>
</comment>
<organism evidence="11 12">
    <name type="scientific">Paramecium tetraurelia</name>
    <dbReference type="NCBI Taxonomy" id="5888"/>
    <lineage>
        <taxon>Eukaryota</taxon>
        <taxon>Sar</taxon>
        <taxon>Alveolata</taxon>
        <taxon>Ciliophora</taxon>
        <taxon>Intramacronucleata</taxon>
        <taxon>Oligohymenophorea</taxon>
        <taxon>Peniculida</taxon>
        <taxon>Parameciidae</taxon>
        <taxon>Paramecium</taxon>
    </lineage>
</organism>
<feature type="repeat" description="ANK" evidence="8">
    <location>
        <begin position="169"/>
        <end position="201"/>
    </location>
</feature>
<dbReference type="InParanoid" id="A0DYT2"/>
<evidence type="ECO:0000256" key="8">
    <source>
        <dbReference type="PROSITE-ProRule" id="PRU00023"/>
    </source>
</evidence>
<protein>
    <recommendedName>
        <fullName evidence="10">Protein kinase domain-containing protein</fullName>
    </recommendedName>
</protein>
<dbReference type="PANTHER" id="PTHR24351">
    <property type="entry name" value="RIBOSOMAL PROTEIN S6 KINASE"/>
    <property type="match status" value="1"/>
</dbReference>
<evidence type="ECO:0000259" key="10">
    <source>
        <dbReference type="PROSITE" id="PS50011"/>
    </source>
</evidence>
<dbReference type="SUPFAM" id="SSF50729">
    <property type="entry name" value="PH domain-like"/>
    <property type="match status" value="1"/>
</dbReference>
<dbReference type="PROSITE" id="PS00108">
    <property type="entry name" value="PROTEIN_KINASE_ST"/>
    <property type="match status" value="1"/>
</dbReference>
<dbReference type="InterPro" id="IPR000719">
    <property type="entry name" value="Prot_kinase_dom"/>
</dbReference>
<dbReference type="GeneID" id="5041381"/>
<dbReference type="InterPro" id="IPR036770">
    <property type="entry name" value="Ankyrin_rpt-contain_sf"/>
</dbReference>
<evidence type="ECO:0000313" key="11">
    <source>
        <dbReference type="EMBL" id="CAK88199.1"/>
    </source>
</evidence>
<dbReference type="InterPro" id="IPR011009">
    <property type="entry name" value="Kinase-like_dom_sf"/>
</dbReference>
<dbReference type="InterPro" id="IPR008271">
    <property type="entry name" value="Ser/Thr_kinase_AS"/>
</dbReference>